<gene>
    <name evidence="1" type="ORF">FHS57_003297</name>
</gene>
<name>A0A7W5ZNX5_9BACT</name>
<dbReference type="RefSeq" id="WP_183975420.1">
    <property type="nucleotide sequence ID" value="NZ_JACIBY010000006.1"/>
</dbReference>
<dbReference type="EMBL" id="JACIBY010000006">
    <property type="protein sequence ID" value="MBB3839291.1"/>
    <property type="molecule type" value="Genomic_DNA"/>
</dbReference>
<dbReference type="Proteomes" id="UP000541352">
    <property type="component" value="Unassembled WGS sequence"/>
</dbReference>
<reference evidence="1 2" key="1">
    <citation type="submission" date="2020-08" db="EMBL/GenBank/DDBJ databases">
        <title>Genomic Encyclopedia of Type Strains, Phase IV (KMG-IV): sequencing the most valuable type-strain genomes for metagenomic binning, comparative biology and taxonomic classification.</title>
        <authorList>
            <person name="Goeker M."/>
        </authorList>
    </citation>
    <scope>NUCLEOTIDE SEQUENCE [LARGE SCALE GENOMIC DNA]</scope>
    <source>
        <strain evidence="1 2">DSM 17976</strain>
    </source>
</reference>
<organism evidence="1 2">
    <name type="scientific">Runella defluvii</name>
    <dbReference type="NCBI Taxonomy" id="370973"/>
    <lineage>
        <taxon>Bacteria</taxon>
        <taxon>Pseudomonadati</taxon>
        <taxon>Bacteroidota</taxon>
        <taxon>Cytophagia</taxon>
        <taxon>Cytophagales</taxon>
        <taxon>Spirosomataceae</taxon>
        <taxon>Runella</taxon>
    </lineage>
</organism>
<comment type="caution">
    <text evidence="1">The sequence shown here is derived from an EMBL/GenBank/DDBJ whole genome shotgun (WGS) entry which is preliminary data.</text>
</comment>
<sequence length="76" mass="8874">MQPNIISDEWSERVARLTELIARKSEAIKIHSEQPEPDRLAIEQYMELRAHYFDELAQLMKQYGVIVRFEQGANAA</sequence>
<evidence type="ECO:0000313" key="2">
    <source>
        <dbReference type="Proteomes" id="UP000541352"/>
    </source>
</evidence>
<keyword evidence="2" id="KW-1185">Reference proteome</keyword>
<proteinExistence type="predicted"/>
<dbReference type="AlphaFoldDB" id="A0A7W5ZNX5"/>
<evidence type="ECO:0000313" key="1">
    <source>
        <dbReference type="EMBL" id="MBB3839291.1"/>
    </source>
</evidence>
<accession>A0A7W5ZNX5</accession>
<protein>
    <submittedName>
        <fullName evidence="1">Uncharacterized protein</fullName>
    </submittedName>
</protein>